<keyword evidence="3" id="KW-1185">Reference proteome</keyword>
<organism evidence="2 3">
    <name type="scientific">Mesobaculum littorinae</name>
    <dbReference type="NCBI Taxonomy" id="2486419"/>
    <lineage>
        <taxon>Bacteria</taxon>
        <taxon>Pseudomonadati</taxon>
        <taxon>Pseudomonadota</taxon>
        <taxon>Alphaproteobacteria</taxon>
        <taxon>Rhodobacterales</taxon>
        <taxon>Roseobacteraceae</taxon>
        <taxon>Mesobaculum</taxon>
    </lineage>
</organism>
<evidence type="ECO:0000256" key="1">
    <source>
        <dbReference type="SAM" id="Phobius"/>
    </source>
</evidence>
<dbReference type="RefSeq" id="WP_127906977.1">
    <property type="nucleotide sequence ID" value="NZ_RQXX01000004.1"/>
</dbReference>
<name>A0A438AF98_9RHOB</name>
<protein>
    <recommendedName>
        <fullName evidence="4">DUF998 domain-containing protein</fullName>
    </recommendedName>
</protein>
<reference evidence="2 3" key="1">
    <citation type="submission" date="2018-11" db="EMBL/GenBank/DDBJ databases">
        <title>Mesobaculum littorinae gen. nov., sp. nov., isolated from Littorina scabra that represents a novel genus of the order Rhodobacteraceae.</title>
        <authorList>
            <person name="Li F."/>
        </authorList>
    </citation>
    <scope>NUCLEOTIDE SEQUENCE [LARGE SCALE GENOMIC DNA]</scope>
    <source>
        <strain evidence="2 3">M0103</strain>
    </source>
</reference>
<feature type="transmembrane region" description="Helical" evidence="1">
    <location>
        <begin position="196"/>
        <end position="213"/>
    </location>
</feature>
<evidence type="ECO:0000313" key="3">
    <source>
        <dbReference type="Proteomes" id="UP000285908"/>
    </source>
</evidence>
<comment type="caution">
    <text evidence="2">The sequence shown here is derived from an EMBL/GenBank/DDBJ whole genome shotgun (WGS) entry which is preliminary data.</text>
</comment>
<dbReference type="Proteomes" id="UP000285908">
    <property type="component" value="Unassembled WGS sequence"/>
</dbReference>
<feature type="transmembrane region" description="Helical" evidence="1">
    <location>
        <begin position="153"/>
        <end position="176"/>
    </location>
</feature>
<evidence type="ECO:0008006" key="4">
    <source>
        <dbReference type="Google" id="ProtNLM"/>
    </source>
</evidence>
<evidence type="ECO:0000313" key="2">
    <source>
        <dbReference type="EMBL" id="RVV97381.1"/>
    </source>
</evidence>
<keyword evidence="1" id="KW-1133">Transmembrane helix</keyword>
<dbReference type="OrthoDB" id="7875644at2"/>
<feature type="transmembrane region" description="Helical" evidence="1">
    <location>
        <begin position="123"/>
        <end position="141"/>
    </location>
</feature>
<feature type="transmembrane region" description="Helical" evidence="1">
    <location>
        <begin position="12"/>
        <end position="32"/>
    </location>
</feature>
<sequence>MADQDRRAALRLLSALLLFDIVLIAIHVAFIATVGAPPDDLSLNSDTSVSEYGNFFKWIAIAVLLWRAGRAMPQQGYALLSGAYAILFLDDAGRLHERLGGALVDRLGVPGVAGLRAQDLGELAIWAALGVLVLTLFALAWGRSRTRVRVGQFFALFCALILVGIGLDMVHSLVAGAQPSSWLDATLAVAEDGGEMLLISATCALAYASFRAARRGRV</sequence>
<accession>A0A438AF98</accession>
<dbReference type="EMBL" id="RQXX01000004">
    <property type="protein sequence ID" value="RVV97381.1"/>
    <property type="molecule type" value="Genomic_DNA"/>
</dbReference>
<keyword evidence="1" id="KW-0472">Membrane</keyword>
<gene>
    <name evidence="2" type="ORF">EKE94_12510</name>
</gene>
<proteinExistence type="predicted"/>
<keyword evidence="1" id="KW-0812">Transmembrane</keyword>
<dbReference type="AlphaFoldDB" id="A0A438AF98"/>